<name>A0A967F0B0_9PROT</name>
<gene>
    <name evidence="2" type="ORF">HBA54_19230</name>
</gene>
<keyword evidence="1" id="KW-0812">Transmembrane</keyword>
<keyword evidence="1" id="KW-1133">Transmembrane helix</keyword>
<organism evidence="2 3">
    <name type="scientific">Pelagibius litoralis</name>
    <dbReference type="NCBI Taxonomy" id="374515"/>
    <lineage>
        <taxon>Bacteria</taxon>
        <taxon>Pseudomonadati</taxon>
        <taxon>Pseudomonadota</taxon>
        <taxon>Alphaproteobacteria</taxon>
        <taxon>Rhodospirillales</taxon>
        <taxon>Rhodovibrionaceae</taxon>
        <taxon>Pelagibius</taxon>
    </lineage>
</organism>
<dbReference type="AlphaFoldDB" id="A0A967F0B0"/>
<feature type="transmembrane region" description="Helical" evidence="1">
    <location>
        <begin position="6"/>
        <end position="27"/>
    </location>
</feature>
<reference evidence="2" key="1">
    <citation type="submission" date="2020-03" db="EMBL/GenBank/DDBJ databases">
        <title>Genome of Pelagibius litoralis DSM 21314T.</title>
        <authorList>
            <person name="Wang G."/>
        </authorList>
    </citation>
    <scope>NUCLEOTIDE SEQUENCE</scope>
    <source>
        <strain evidence="2">DSM 21314</strain>
    </source>
</reference>
<evidence type="ECO:0000313" key="3">
    <source>
        <dbReference type="Proteomes" id="UP000761264"/>
    </source>
</evidence>
<evidence type="ECO:0000256" key="1">
    <source>
        <dbReference type="SAM" id="Phobius"/>
    </source>
</evidence>
<evidence type="ECO:0000313" key="2">
    <source>
        <dbReference type="EMBL" id="NIA70736.1"/>
    </source>
</evidence>
<comment type="caution">
    <text evidence="2">The sequence shown here is derived from an EMBL/GenBank/DDBJ whole genome shotgun (WGS) entry which is preliminary data.</text>
</comment>
<protein>
    <submittedName>
        <fullName evidence="2">Uncharacterized protein</fullName>
    </submittedName>
</protein>
<proteinExistence type="predicted"/>
<dbReference type="Proteomes" id="UP000761264">
    <property type="component" value="Unassembled WGS sequence"/>
</dbReference>
<dbReference type="EMBL" id="JAAQPH010000016">
    <property type="protein sequence ID" value="NIA70736.1"/>
    <property type="molecule type" value="Genomic_DNA"/>
</dbReference>
<keyword evidence="3" id="KW-1185">Reference proteome</keyword>
<dbReference type="RefSeq" id="WP_167227664.1">
    <property type="nucleotide sequence ID" value="NZ_JAAQPH010000016.1"/>
</dbReference>
<sequence>MGTSLFWFSFLITTAVYGIGVAMGWWARGRAEKNMRQHQQERPNE</sequence>
<accession>A0A967F0B0</accession>
<keyword evidence="1" id="KW-0472">Membrane</keyword>